<evidence type="ECO:0000313" key="2">
    <source>
        <dbReference type="EMBL" id="RNG26253.1"/>
    </source>
</evidence>
<evidence type="ECO:0000313" key="3">
    <source>
        <dbReference type="Proteomes" id="UP000275401"/>
    </source>
</evidence>
<dbReference type="RefSeq" id="WP_123100562.1">
    <property type="nucleotide sequence ID" value="NZ_RIBZ01000203.1"/>
</dbReference>
<organism evidence="2 3">
    <name type="scientific">Streptomyces botrytidirepellens</name>
    <dbReference type="NCBI Taxonomy" id="2486417"/>
    <lineage>
        <taxon>Bacteria</taxon>
        <taxon>Bacillati</taxon>
        <taxon>Actinomycetota</taxon>
        <taxon>Actinomycetes</taxon>
        <taxon>Kitasatosporales</taxon>
        <taxon>Streptomycetaceae</taxon>
        <taxon>Streptomyces</taxon>
    </lineage>
</organism>
<reference evidence="2 3" key="1">
    <citation type="submission" date="2018-11" db="EMBL/GenBank/DDBJ databases">
        <title>The Potential of Streptomyces as Biocontrol Agents against the Tomato grey mould, Botrytis cinerea (Gray mold) Frontiers in Microbiology.</title>
        <authorList>
            <person name="Li D."/>
        </authorList>
    </citation>
    <scope>NUCLEOTIDE SEQUENCE [LARGE SCALE GENOMIC DNA]</scope>
    <source>
        <strain evidence="2 3">NEAU-LD23</strain>
    </source>
</reference>
<sequence>MKHNGRPPIRASKVDADRINLREGEKRTVVCGDCGTWRVIEGRMVAAHRAEPRSSKPRKRRQLPEDRVPRCLGSGQRIWFDITPDQWRARYERLSSHRQDQGMNPGSRRTTRVKRMSNTPPPPASKLIPSLPTAKRAFEKYKAHRNGCSTCTGRTHCTDGARLAAEYVRLLDMEPQSQRVRAGMEQLRKLIERFLAEQLPRRRATEWAAVLPDVQDADTRRTQRPNGAAPITDFDVPLKNLHPAR</sequence>
<protein>
    <submittedName>
        <fullName evidence="2">Uncharacterized protein</fullName>
    </submittedName>
</protein>
<name>A0A3M8WE97_9ACTN</name>
<feature type="region of interest" description="Disordered" evidence="1">
    <location>
        <begin position="217"/>
        <end position="245"/>
    </location>
</feature>
<accession>A0A3M8WE97</accession>
<gene>
    <name evidence="2" type="ORF">EEJ42_15765</name>
</gene>
<evidence type="ECO:0000256" key="1">
    <source>
        <dbReference type="SAM" id="MobiDB-lite"/>
    </source>
</evidence>
<dbReference type="Proteomes" id="UP000275401">
    <property type="component" value="Unassembled WGS sequence"/>
</dbReference>
<feature type="region of interest" description="Disordered" evidence="1">
    <location>
        <begin position="47"/>
        <end position="68"/>
    </location>
</feature>
<keyword evidence="3" id="KW-1185">Reference proteome</keyword>
<dbReference type="EMBL" id="RIBZ01000203">
    <property type="protein sequence ID" value="RNG26253.1"/>
    <property type="molecule type" value="Genomic_DNA"/>
</dbReference>
<feature type="region of interest" description="Disordered" evidence="1">
    <location>
        <begin position="94"/>
        <end position="129"/>
    </location>
</feature>
<dbReference type="AlphaFoldDB" id="A0A3M8WE97"/>
<proteinExistence type="predicted"/>
<comment type="caution">
    <text evidence="2">The sequence shown here is derived from an EMBL/GenBank/DDBJ whole genome shotgun (WGS) entry which is preliminary data.</text>
</comment>